<keyword evidence="7 12" id="KW-0256">Endoplasmic reticulum</keyword>
<evidence type="ECO:0000256" key="2">
    <source>
        <dbReference type="ARBA" id="ARBA00004922"/>
    </source>
</evidence>
<comment type="function">
    <text evidence="10">Mannosyltransferase that operates in the biosynthetic pathway of dolichol-linked oligosaccharides, the glycan precursors employed in protein asparagine (N)-glycosylation. The assembly of dolichol-linked oligosaccharides begins on the cytosolic side of the endoplasmic reticulum membrane and finishes in its lumen. The sequential addition of sugars to dolichol pyrophosphate produces dolichol-linked oligosaccharides containing fourteen sugars, including two GlcNAcs, nine mannoses and three glucoses. Once assembled, the oligosaccharide is transferred from the lipid to nascent proteins by oligosaccharyltransferases. In the lumen of the endoplasmic reticulum, adds the eighth mannose residue in an alpha-1,6 linkage onto Man(7)GlcNAc(2)-PP-dolichol to produce Man(8)GlcNAc(2)-PP-dolichol.</text>
</comment>
<sequence>MFVGGGDIDGVGGGGSSGGYGEKEGRGYDLLLGSIAAFYVLMAPYTKVEESFNIQAMHDILFHRHHLDNYDHLEFPGVVPRTFIGAFLISTLASPLVFAMRLLQFPKLYALIAVRLALGSVTLGTFRFFRIQVRQKFGHQVEGFLVVVTAFQFHLLFYSTRGLPNILALGGVNLAYGYWLKQKYYVSLNCLIFVAIVFRCDMLLLIGPLGLQLLLIFFLKSSDQICFSFWLGLNTASALRYYRLVLPCPLTPLCGKDYCGQNLKYSGSTLFLTEALNGVLMEACSLDLGDRTHSFHWYFTSALPRSLLAAYPLFMLGVVLDRRVRYFVLPVVLFILLYSKLPHKELRFIISSVPMFNLSAAVAASRIYNNRKKTLWKLYNFILLGLLLISVGCTAVSFMASYENYPSGHALKELHQNVGDVSDNRPNIGSYRYLFSHEWNITLLYSKEESIPLKEYKQRNFTYLVSEHSSVDGYECLFSVNGFSRILLQHGFPPVALVKKPKVYVHGDGKVMDIKWRGCS</sequence>
<accession>A0AAV0QTX8</accession>
<evidence type="ECO:0000256" key="6">
    <source>
        <dbReference type="ARBA" id="ARBA00022692"/>
    </source>
</evidence>
<dbReference type="Proteomes" id="UP001154282">
    <property type="component" value="Unassembled WGS sequence"/>
</dbReference>
<comment type="similarity">
    <text evidence="3 12">Belongs to the glycosyltransferase 22 family.</text>
</comment>
<evidence type="ECO:0000256" key="5">
    <source>
        <dbReference type="ARBA" id="ARBA00022679"/>
    </source>
</evidence>
<feature type="transmembrane region" description="Helical" evidence="12">
    <location>
        <begin position="326"/>
        <end position="342"/>
    </location>
</feature>
<evidence type="ECO:0000256" key="10">
    <source>
        <dbReference type="ARBA" id="ARBA00044721"/>
    </source>
</evidence>
<reference evidence="13" key="1">
    <citation type="submission" date="2022-08" db="EMBL/GenBank/DDBJ databases">
        <authorList>
            <person name="Gutierrez-Valencia J."/>
        </authorList>
    </citation>
    <scope>NUCLEOTIDE SEQUENCE</scope>
</reference>
<dbReference type="GO" id="GO:0052917">
    <property type="term" value="F:dol-P-Man:Man(7)GlcNAc(2)-PP-Dol alpha-1,6-mannosyltransferase activity"/>
    <property type="evidence" value="ECO:0007669"/>
    <property type="project" value="UniProtKB-EC"/>
</dbReference>
<dbReference type="GO" id="GO:0006487">
    <property type="term" value="P:protein N-linked glycosylation"/>
    <property type="evidence" value="ECO:0007669"/>
    <property type="project" value="TreeGrafter"/>
</dbReference>
<comment type="subcellular location">
    <subcellularLocation>
        <location evidence="1 12">Endoplasmic reticulum membrane</location>
        <topology evidence="1 12">Multi-pass membrane protein</topology>
    </subcellularLocation>
</comment>
<evidence type="ECO:0000313" key="13">
    <source>
        <dbReference type="EMBL" id="CAI0548371.1"/>
    </source>
</evidence>
<evidence type="ECO:0000256" key="12">
    <source>
        <dbReference type="RuleBase" id="RU363075"/>
    </source>
</evidence>
<comment type="pathway">
    <text evidence="2">Protein modification; protein glycosylation.</text>
</comment>
<keyword evidence="5" id="KW-0808">Transferase</keyword>
<dbReference type="PANTHER" id="PTHR22760:SF1">
    <property type="entry name" value="DOL-P-MAN:MAN(7)GLCNAC(2)-PP-DOL ALPHA-1,6-MANNOSYLTRANSFERASE"/>
    <property type="match status" value="1"/>
</dbReference>
<name>A0AAV0QTX8_9ROSI</name>
<dbReference type="InterPro" id="IPR005599">
    <property type="entry name" value="GPI_mannosylTrfase"/>
</dbReference>
<feature type="transmembrane region" description="Helical" evidence="12">
    <location>
        <begin position="108"/>
        <end position="129"/>
    </location>
</feature>
<keyword evidence="6 12" id="KW-0812">Transmembrane</keyword>
<dbReference type="EC" id="2.4.1.-" evidence="12"/>
<keyword evidence="14" id="KW-1185">Reference proteome</keyword>
<evidence type="ECO:0000256" key="7">
    <source>
        <dbReference type="ARBA" id="ARBA00022824"/>
    </source>
</evidence>
<keyword evidence="8 12" id="KW-1133">Transmembrane helix</keyword>
<dbReference type="AlphaFoldDB" id="A0AAV0QTX8"/>
<dbReference type="GO" id="GO:0005789">
    <property type="term" value="C:endoplasmic reticulum membrane"/>
    <property type="evidence" value="ECO:0007669"/>
    <property type="project" value="UniProtKB-SubCell"/>
</dbReference>
<proteinExistence type="inferred from homology"/>
<keyword evidence="9 12" id="KW-0472">Membrane</keyword>
<gene>
    <name evidence="13" type="ORF">LITE_LOCUS44740</name>
</gene>
<dbReference type="PANTHER" id="PTHR22760">
    <property type="entry name" value="GLYCOSYLTRANSFERASE"/>
    <property type="match status" value="1"/>
</dbReference>
<feature type="transmembrane region" description="Helical" evidence="12">
    <location>
        <begin position="83"/>
        <end position="102"/>
    </location>
</feature>
<evidence type="ECO:0000256" key="11">
    <source>
        <dbReference type="ARBA" id="ARBA00048899"/>
    </source>
</evidence>
<evidence type="ECO:0000256" key="3">
    <source>
        <dbReference type="ARBA" id="ARBA00007063"/>
    </source>
</evidence>
<evidence type="ECO:0000256" key="1">
    <source>
        <dbReference type="ARBA" id="ARBA00004477"/>
    </source>
</evidence>
<evidence type="ECO:0000313" key="14">
    <source>
        <dbReference type="Proteomes" id="UP001154282"/>
    </source>
</evidence>
<feature type="transmembrane region" description="Helical" evidence="12">
    <location>
        <begin position="192"/>
        <end position="219"/>
    </location>
</feature>
<dbReference type="EMBL" id="CAMGYJ010000010">
    <property type="protein sequence ID" value="CAI0548371.1"/>
    <property type="molecule type" value="Genomic_DNA"/>
</dbReference>
<feature type="transmembrane region" description="Helical" evidence="12">
    <location>
        <begin position="141"/>
        <end position="157"/>
    </location>
</feature>
<feature type="transmembrane region" description="Helical" evidence="12">
    <location>
        <begin position="163"/>
        <end position="180"/>
    </location>
</feature>
<comment type="caution">
    <text evidence="13">The sequence shown here is derived from an EMBL/GenBank/DDBJ whole genome shotgun (WGS) entry which is preliminary data.</text>
</comment>
<feature type="transmembrane region" description="Helical" evidence="12">
    <location>
        <begin position="348"/>
        <end position="369"/>
    </location>
</feature>
<feature type="transmembrane region" description="Helical" evidence="12">
    <location>
        <begin position="381"/>
        <end position="402"/>
    </location>
</feature>
<organism evidence="13 14">
    <name type="scientific">Linum tenue</name>
    <dbReference type="NCBI Taxonomy" id="586396"/>
    <lineage>
        <taxon>Eukaryota</taxon>
        <taxon>Viridiplantae</taxon>
        <taxon>Streptophyta</taxon>
        <taxon>Embryophyta</taxon>
        <taxon>Tracheophyta</taxon>
        <taxon>Spermatophyta</taxon>
        <taxon>Magnoliopsida</taxon>
        <taxon>eudicotyledons</taxon>
        <taxon>Gunneridae</taxon>
        <taxon>Pentapetalae</taxon>
        <taxon>rosids</taxon>
        <taxon>fabids</taxon>
        <taxon>Malpighiales</taxon>
        <taxon>Linaceae</taxon>
        <taxon>Linum</taxon>
    </lineage>
</organism>
<evidence type="ECO:0000256" key="8">
    <source>
        <dbReference type="ARBA" id="ARBA00022989"/>
    </source>
</evidence>
<dbReference type="Pfam" id="PF03901">
    <property type="entry name" value="Glyco_transf_22"/>
    <property type="match status" value="2"/>
</dbReference>
<evidence type="ECO:0000256" key="4">
    <source>
        <dbReference type="ARBA" id="ARBA00022676"/>
    </source>
</evidence>
<comment type="catalytic activity">
    <reaction evidence="11">
        <text>an alpha-D-Man-(1-&gt;2)-alpha-D-Man-(1-&gt;2)-alpha-D-Man-(1-&gt;3)-[alpha-D-Man-(1-&gt;2)-alpha-D-Man-(1-&gt;3)-alpha-D-Man-(1-&gt;6)]-beta-D-Man-(1-&gt;4)-beta-D-GlcNAc-(1-&gt;4)-alpha-D-GlcNAc-diphospho-di-trans,poly-cis-dolichol + a di-trans,poly-cis-dolichyl beta-D-mannosyl phosphate = an alpha-D-Man-(1-&gt;2)-alpha-D-Man-(1-&gt;2)-alpha-D-Man-(1-&gt;3)-[alpha-D-Man-(1-&gt;2)-alpha-D-Man-(1-&gt;3)-[alpha-D-Man-(1-&gt;6)]-alpha-D-Man-(1-&gt;6)]-beta-D-Man-(1-&gt;4)-beta-D-GlcNAc-(1-&gt;4)-alpha-D-GlcNAc-diphospho-di-trans,poly-cis-dolichol + a di-trans,poly-cis-dolichyl phosphate + H(+)</text>
        <dbReference type="Rhea" id="RHEA:29535"/>
        <dbReference type="Rhea" id="RHEA-COMP:19498"/>
        <dbReference type="Rhea" id="RHEA-COMP:19501"/>
        <dbReference type="Rhea" id="RHEA-COMP:19518"/>
        <dbReference type="Rhea" id="RHEA-COMP:19519"/>
        <dbReference type="ChEBI" id="CHEBI:15378"/>
        <dbReference type="ChEBI" id="CHEBI:57683"/>
        <dbReference type="ChEBI" id="CHEBI:58211"/>
        <dbReference type="ChEBI" id="CHEBI:132517"/>
        <dbReference type="ChEBI" id="CHEBI:132519"/>
        <dbReference type="EC" id="2.4.1.260"/>
    </reaction>
    <physiologicalReaction direction="left-to-right" evidence="11">
        <dbReference type="Rhea" id="RHEA:29536"/>
    </physiologicalReaction>
</comment>
<keyword evidence="4 12" id="KW-0328">Glycosyltransferase</keyword>
<evidence type="ECO:0000256" key="9">
    <source>
        <dbReference type="ARBA" id="ARBA00023136"/>
    </source>
</evidence>
<protein>
    <recommendedName>
        <fullName evidence="12">Mannosyltransferase</fullName>
        <ecNumber evidence="12">2.4.1.-</ecNumber>
    </recommendedName>
</protein>